<evidence type="ECO:0000256" key="4">
    <source>
        <dbReference type="ARBA" id="ARBA00022989"/>
    </source>
</evidence>
<comment type="subcellular location">
    <subcellularLocation>
        <location evidence="1">Cell membrane</location>
        <topology evidence="1">Multi-pass membrane protein</topology>
    </subcellularLocation>
</comment>
<dbReference type="PANTHER" id="PTHR43124:SF6">
    <property type="entry name" value="TRANSPORTER ARAJ-RELATED"/>
    <property type="match status" value="1"/>
</dbReference>
<evidence type="ECO:0000259" key="7">
    <source>
        <dbReference type="PROSITE" id="PS50850"/>
    </source>
</evidence>
<keyword evidence="3 6" id="KW-0812">Transmembrane</keyword>
<organism evidence="8 9">
    <name type="scientific">Heminiphilus faecis</name>
    <dbReference type="NCBI Taxonomy" id="2601703"/>
    <lineage>
        <taxon>Bacteria</taxon>
        <taxon>Pseudomonadati</taxon>
        <taxon>Bacteroidota</taxon>
        <taxon>Bacteroidia</taxon>
        <taxon>Bacteroidales</taxon>
        <taxon>Muribaculaceae</taxon>
        <taxon>Heminiphilus</taxon>
    </lineage>
</organism>
<evidence type="ECO:0000256" key="6">
    <source>
        <dbReference type="SAM" id="Phobius"/>
    </source>
</evidence>
<evidence type="ECO:0000313" key="9">
    <source>
        <dbReference type="Proteomes" id="UP001565200"/>
    </source>
</evidence>
<feature type="transmembrane region" description="Helical" evidence="6">
    <location>
        <begin position="42"/>
        <end position="61"/>
    </location>
</feature>
<protein>
    <submittedName>
        <fullName evidence="8">MFS transporter</fullName>
    </submittedName>
</protein>
<feature type="transmembrane region" description="Helical" evidence="6">
    <location>
        <begin position="356"/>
        <end position="375"/>
    </location>
</feature>
<feature type="transmembrane region" description="Helical" evidence="6">
    <location>
        <begin position="199"/>
        <end position="222"/>
    </location>
</feature>
<dbReference type="SUPFAM" id="SSF103473">
    <property type="entry name" value="MFS general substrate transporter"/>
    <property type="match status" value="1"/>
</dbReference>
<feature type="transmembrane region" description="Helical" evidence="6">
    <location>
        <begin position="234"/>
        <end position="255"/>
    </location>
</feature>
<dbReference type="CDD" id="cd17324">
    <property type="entry name" value="MFS_NepI_like"/>
    <property type="match status" value="1"/>
</dbReference>
<dbReference type="EMBL" id="JBCLPP010000011">
    <property type="protein sequence ID" value="MEY8245006.1"/>
    <property type="molecule type" value="Genomic_DNA"/>
</dbReference>
<accession>A0ABV4CUE6</accession>
<sequence>MKKGLLSLALGTFGLGIAEYVMMSILPELASTFDVSIAQAGHLISAYAIGVCIGAPLIVIISRNWPLRRILIMLMATYIIGNLCFALAPQYGMALAARVLSGLPHGAYFGTGALVASRLAGEGKSASGVALMCMGMTVANLLGVPLGSLIGNIMTWRYVFIFNIGWGLITLLAIRRFIPVLPALPKSNIKGQFRFLKSPAPWLLSGATLLGNGGVFCMYSYVTPLMTEDAGVGMSFIPVLMLLVGAGMCIGTYYGGVLSDRYTPVRVARIIEITLIVTLAGLYLFSCNVFAAVSLVCLAATALFAISPPMQLMLIRYSPGAELMGGAMIQIAFNLGNAIGALCGGLPIEAGAGPRYSSLIGAGFAVLGTVCLYLFSPRRYPLNR</sequence>
<feature type="transmembrane region" description="Helical" evidence="6">
    <location>
        <begin position="267"/>
        <end position="285"/>
    </location>
</feature>
<dbReference type="InterPro" id="IPR050189">
    <property type="entry name" value="MFS_Efflux_Transporters"/>
</dbReference>
<dbReference type="InterPro" id="IPR036259">
    <property type="entry name" value="MFS_trans_sf"/>
</dbReference>
<feature type="transmembrane region" description="Helical" evidence="6">
    <location>
        <begin position="70"/>
        <end position="89"/>
    </location>
</feature>
<feature type="transmembrane region" description="Helical" evidence="6">
    <location>
        <begin position="327"/>
        <end position="350"/>
    </location>
</feature>
<dbReference type="Pfam" id="PF07690">
    <property type="entry name" value="MFS_1"/>
    <property type="match status" value="1"/>
</dbReference>
<feature type="transmembrane region" description="Helical" evidence="6">
    <location>
        <begin position="128"/>
        <end position="150"/>
    </location>
</feature>
<dbReference type="PROSITE" id="PS50850">
    <property type="entry name" value="MFS"/>
    <property type="match status" value="1"/>
</dbReference>
<proteinExistence type="predicted"/>
<reference evidence="8 9" key="1">
    <citation type="submission" date="2024-03" db="EMBL/GenBank/DDBJ databases">
        <title>Mouse gut bacterial collection (mGBC) of GemPharmatech.</title>
        <authorList>
            <person name="He Y."/>
            <person name="Dong L."/>
            <person name="Wu D."/>
            <person name="Gao X."/>
            <person name="Lin Z."/>
        </authorList>
    </citation>
    <scope>NUCLEOTIDE SEQUENCE [LARGE SCALE GENOMIC DNA]</scope>
    <source>
        <strain evidence="8 9">54-13</strain>
    </source>
</reference>
<dbReference type="Gene3D" id="1.20.1250.20">
    <property type="entry name" value="MFS general substrate transporter like domains"/>
    <property type="match status" value="2"/>
</dbReference>
<evidence type="ECO:0000256" key="2">
    <source>
        <dbReference type="ARBA" id="ARBA00022475"/>
    </source>
</evidence>
<dbReference type="RefSeq" id="WP_121699454.1">
    <property type="nucleotide sequence ID" value="NZ_JBCLPP010000011.1"/>
</dbReference>
<keyword evidence="2" id="KW-1003">Cell membrane</keyword>
<name>A0ABV4CUE6_9BACT</name>
<gene>
    <name evidence="8" type="ORF">AAK873_05165</name>
</gene>
<feature type="domain" description="Major facilitator superfamily (MFS) profile" evidence="7">
    <location>
        <begin position="4"/>
        <end position="380"/>
    </location>
</feature>
<evidence type="ECO:0000256" key="3">
    <source>
        <dbReference type="ARBA" id="ARBA00022692"/>
    </source>
</evidence>
<keyword evidence="5 6" id="KW-0472">Membrane</keyword>
<feature type="transmembrane region" description="Helical" evidence="6">
    <location>
        <begin position="156"/>
        <end position="178"/>
    </location>
</feature>
<evidence type="ECO:0000256" key="5">
    <source>
        <dbReference type="ARBA" id="ARBA00023136"/>
    </source>
</evidence>
<dbReference type="InterPro" id="IPR020846">
    <property type="entry name" value="MFS_dom"/>
</dbReference>
<feature type="transmembrane region" description="Helical" evidence="6">
    <location>
        <begin position="291"/>
        <end position="315"/>
    </location>
</feature>
<dbReference type="Proteomes" id="UP001565200">
    <property type="component" value="Unassembled WGS sequence"/>
</dbReference>
<dbReference type="PANTHER" id="PTHR43124">
    <property type="entry name" value="PURINE EFFLUX PUMP PBUE"/>
    <property type="match status" value="1"/>
</dbReference>
<comment type="caution">
    <text evidence="8">The sequence shown here is derived from an EMBL/GenBank/DDBJ whole genome shotgun (WGS) entry which is preliminary data.</text>
</comment>
<dbReference type="InterPro" id="IPR011701">
    <property type="entry name" value="MFS"/>
</dbReference>
<keyword evidence="4 6" id="KW-1133">Transmembrane helix</keyword>
<keyword evidence="9" id="KW-1185">Reference proteome</keyword>
<evidence type="ECO:0000313" key="8">
    <source>
        <dbReference type="EMBL" id="MEY8245006.1"/>
    </source>
</evidence>
<evidence type="ECO:0000256" key="1">
    <source>
        <dbReference type="ARBA" id="ARBA00004651"/>
    </source>
</evidence>